<protein>
    <submittedName>
        <fullName evidence="3">Haustellum specific protein A</fullName>
    </submittedName>
</protein>
<evidence type="ECO:0000259" key="2">
    <source>
        <dbReference type="PROSITE" id="PS50041"/>
    </source>
</evidence>
<dbReference type="InterPro" id="IPR001304">
    <property type="entry name" value="C-type_lectin-like"/>
</dbReference>
<feature type="domain" description="C-type lectin" evidence="2">
    <location>
        <begin position="30"/>
        <end position="147"/>
    </location>
</feature>
<proteinExistence type="evidence at transcript level"/>
<keyword evidence="1" id="KW-0732">Signal</keyword>
<evidence type="ECO:0000256" key="1">
    <source>
        <dbReference type="SAM" id="SignalP"/>
    </source>
</evidence>
<dbReference type="EMBL" id="AB030306">
    <property type="protein sequence ID" value="BAA93690.1"/>
    <property type="molecule type" value="mRNA"/>
</dbReference>
<organism evidence="3">
    <name type="scientific">Sarcophaga peregrina</name>
    <name type="common">Flesh fly</name>
    <name type="synonym">Boettcherisca peregrina</name>
    <dbReference type="NCBI Taxonomy" id="7386"/>
    <lineage>
        <taxon>Eukaryota</taxon>
        <taxon>Metazoa</taxon>
        <taxon>Ecdysozoa</taxon>
        <taxon>Arthropoda</taxon>
        <taxon>Hexapoda</taxon>
        <taxon>Insecta</taxon>
        <taxon>Pterygota</taxon>
        <taxon>Neoptera</taxon>
        <taxon>Endopterygota</taxon>
        <taxon>Diptera</taxon>
        <taxon>Brachycera</taxon>
        <taxon>Muscomorpha</taxon>
        <taxon>Oestroidea</taxon>
        <taxon>Sarcophagidae</taxon>
        <taxon>Sarcophaga</taxon>
        <taxon>Boettcherisca</taxon>
    </lineage>
</organism>
<reference evidence="3" key="1">
    <citation type="submission" date="1999-07" db="EMBL/GenBank/DDBJ databases">
        <title>Haustellum specific protein A.</title>
        <authorList>
            <person name="Yamamoto M."/>
            <person name="Tamada Y."/>
        </authorList>
    </citation>
    <scope>NUCLEOTIDE SEQUENCE</scope>
    <source>
        <tissue evidence="3">Labellum</tissue>
    </source>
</reference>
<evidence type="ECO:0000313" key="3">
    <source>
        <dbReference type="EMBL" id="BAA93690.1"/>
    </source>
</evidence>
<dbReference type="Gene3D" id="3.10.100.10">
    <property type="entry name" value="Mannose-Binding Protein A, subunit A"/>
    <property type="match status" value="1"/>
</dbReference>
<feature type="signal peptide" evidence="1">
    <location>
        <begin position="1"/>
        <end position="25"/>
    </location>
</feature>
<dbReference type="InterPro" id="IPR016186">
    <property type="entry name" value="C-type_lectin-like/link_sf"/>
</dbReference>
<dbReference type="PROSITE" id="PS50041">
    <property type="entry name" value="C_TYPE_LECTIN_2"/>
    <property type="match status" value="1"/>
</dbReference>
<dbReference type="Pfam" id="PF00059">
    <property type="entry name" value="Lectin_C"/>
    <property type="match status" value="1"/>
</dbReference>
<gene>
    <name evidence="3" type="primary">hspA</name>
</gene>
<sequence>MSLKLRNIIVILSFITLKLVCNVSGATTVIGDKNYQVIITAKLNWHKAYQACAKLGMSLASIESETENKSLKDYLYSQSILANQFWLSGTNLADKSTYSWQSTGKPMTFTQWAPNQPGTLANRCTYMNFNGQWVTDSCYAKKYFICSQPVTPICGASGSCTSSFQLEF</sequence>
<dbReference type="AlphaFoldDB" id="Q9NL63"/>
<dbReference type="SUPFAM" id="SSF56436">
    <property type="entry name" value="C-type lectin-like"/>
    <property type="match status" value="1"/>
</dbReference>
<dbReference type="PANTHER" id="PTHR22803">
    <property type="entry name" value="MANNOSE, PHOSPHOLIPASE, LECTIN RECEPTOR RELATED"/>
    <property type="match status" value="1"/>
</dbReference>
<accession>Q9NL63</accession>
<feature type="chain" id="PRO_5004331059" evidence="1">
    <location>
        <begin position="26"/>
        <end position="168"/>
    </location>
</feature>
<dbReference type="InterPro" id="IPR050111">
    <property type="entry name" value="C-type_lectin/snaclec_domain"/>
</dbReference>
<dbReference type="CDD" id="cd00037">
    <property type="entry name" value="CLECT"/>
    <property type="match status" value="1"/>
</dbReference>
<dbReference type="SMART" id="SM00034">
    <property type="entry name" value="CLECT"/>
    <property type="match status" value="1"/>
</dbReference>
<name>Q9NL63_SARPE</name>
<dbReference type="InterPro" id="IPR016187">
    <property type="entry name" value="CTDL_fold"/>
</dbReference>